<feature type="domain" description="LysM" evidence="5">
    <location>
        <begin position="149"/>
        <end position="200"/>
    </location>
</feature>
<evidence type="ECO:0000256" key="3">
    <source>
        <dbReference type="SAM" id="MobiDB-lite"/>
    </source>
</evidence>
<name>A0AAD7UX50_9FUNG</name>
<dbReference type="Proteomes" id="UP001234581">
    <property type="component" value="Unassembled WGS sequence"/>
</dbReference>
<evidence type="ECO:0000313" key="7">
    <source>
        <dbReference type="Proteomes" id="UP001234581"/>
    </source>
</evidence>
<dbReference type="CDD" id="cd00118">
    <property type="entry name" value="LysM"/>
    <property type="match status" value="1"/>
</dbReference>
<gene>
    <name evidence="6" type="ORF">O0I10_009445</name>
</gene>
<dbReference type="InterPro" id="IPR036779">
    <property type="entry name" value="LysM_dom_sf"/>
</dbReference>
<keyword evidence="7" id="KW-1185">Reference proteome</keyword>
<dbReference type="RefSeq" id="XP_058339794.1">
    <property type="nucleotide sequence ID" value="XM_058489437.1"/>
</dbReference>
<evidence type="ECO:0000256" key="2">
    <source>
        <dbReference type="ARBA" id="ARBA00023026"/>
    </source>
</evidence>
<organism evidence="6 7">
    <name type="scientific">Lichtheimia ornata</name>
    <dbReference type="NCBI Taxonomy" id="688661"/>
    <lineage>
        <taxon>Eukaryota</taxon>
        <taxon>Fungi</taxon>
        <taxon>Fungi incertae sedis</taxon>
        <taxon>Mucoromycota</taxon>
        <taxon>Mucoromycotina</taxon>
        <taxon>Mucoromycetes</taxon>
        <taxon>Mucorales</taxon>
        <taxon>Lichtheimiaceae</taxon>
        <taxon>Lichtheimia</taxon>
    </lineage>
</organism>
<dbReference type="EMBL" id="JARTCD010000055">
    <property type="protein sequence ID" value="KAJ8654880.1"/>
    <property type="molecule type" value="Genomic_DNA"/>
</dbReference>
<dbReference type="InterPro" id="IPR052210">
    <property type="entry name" value="LysM1-like"/>
</dbReference>
<feature type="signal peptide" evidence="4">
    <location>
        <begin position="1"/>
        <end position="19"/>
    </location>
</feature>
<feature type="compositionally biased region" description="Basic and acidic residues" evidence="3">
    <location>
        <begin position="96"/>
        <end position="116"/>
    </location>
</feature>
<proteinExistence type="predicted"/>
<dbReference type="GeneID" id="83216851"/>
<reference evidence="6 7" key="1">
    <citation type="submission" date="2023-03" db="EMBL/GenBank/DDBJ databases">
        <title>Genome sequence of Lichtheimia ornata CBS 291.66.</title>
        <authorList>
            <person name="Mohabir J.T."/>
            <person name="Shea T.P."/>
            <person name="Kurbessoian T."/>
            <person name="Berby B."/>
            <person name="Fontaine J."/>
            <person name="Livny J."/>
            <person name="Gnirke A."/>
            <person name="Stajich J.E."/>
            <person name="Cuomo C.A."/>
        </authorList>
    </citation>
    <scope>NUCLEOTIDE SEQUENCE [LARGE SCALE GENOMIC DNA]</scope>
    <source>
        <strain evidence="6">CBS 291.66</strain>
    </source>
</reference>
<dbReference type="Gene3D" id="3.10.350.10">
    <property type="entry name" value="LysM domain"/>
    <property type="match status" value="1"/>
</dbReference>
<feature type="region of interest" description="Disordered" evidence="3">
    <location>
        <begin position="96"/>
        <end position="131"/>
    </location>
</feature>
<evidence type="ECO:0000313" key="6">
    <source>
        <dbReference type="EMBL" id="KAJ8654880.1"/>
    </source>
</evidence>
<sequence length="202" mass="22516">MKFSLIAAATVALAGLASANAIQHDVHCIKYATAEVAQSCVEFTEANGVNFRTFQDINSGLPSNCVVEKDQEYCISVGHTRAKRCLAEKKKAEEKKKQEQEQQKEEEQPKQEEKPAKKPSGNAPSEYAIPRSETSGLRLVNKINENCQWYYTILPEDDGCYAVAEKNNIPVETLYKLNKNLHSKEPNVCDNLDTGKTYCIGL</sequence>
<accession>A0AAD7UX50</accession>
<evidence type="ECO:0000256" key="4">
    <source>
        <dbReference type="SAM" id="SignalP"/>
    </source>
</evidence>
<evidence type="ECO:0000259" key="5">
    <source>
        <dbReference type="PROSITE" id="PS51782"/>
    </source>
</evidence>
<evidence type="ECO:0000256" key="1">
    <source>
        <dbReference type="ARBA" id="ARBA00022669"/>
    </source>
</evidence>
<dbReference type="PROSITE" id="PS51782">
    <property type="entry name" value="LYSM"/>
    <property type="match status" value="1"/>
</dbReference>
<dbReference type="PANTHER" id="PTHR34997">
    <property type="entry name" value="AM15"/>
    <property type="match status" value="1"/>
</dbReference>
<keyword evidence="4" id="KW-0732">Signal</keyword>
<comment type="caution">
    <text evidence="6">The sequence shown here is derived from an EMBL/GenBank/DDBJ whole genome shotgun (WGS) entry which is preliminary data.</text>
</comment>
<keyword evidence="2" id="KW-0843">Virulence</keyword>
<dbReference type="InterPro" id="IPR018392">
    <property type="entry name" value="LysM"/>
</dbReference>
<feature type="chain" id="PRO_5042193025" description="LysM domain-containing protein" evidence="4">
    <location>
        <begin position="20"/>
        <end position="202"/>
    </location>
</feature>
<protein>
    <recommendedName>
        <fullName evidence="5">LysM domain-containing protein</fullName>
    </recommendedName>
</protein>
<dbReference type="AlphaFoldDB" id="A0AAD7UX50"/>
<dbReference type="PANTHER" id="PTHR34997:SF1">
    <property type="entry name" value="PEPTIDOGLYCAN-BINDING LYSIN DOMAIN"/>
    <property type="match status" value="1"/>
</dbReference>
<dbReference type="GO" id="GO:0008061">
    <property type="term" value="F:chitin binding"/>
    <property type="evidence" value="ECO:0007669"/>
    <property type="project" value="UniProtKB-KW"/>
</dbReference>
<keyword evidence="1" id="KW-0147">Chitin-binding</keyword>